<name>A0A8S5NX44_9CAUD</name>
<sequence>MNEYEEFHRVKRELIGKLKSIEDGSCMNSLCDDCLESIRVKDQMKSIKALAKQLEALGEELTKGEQ</sequence>
<evidence type="ECO:0000313" key="1">
    <source>
        <dbReference type="EMBL" id="DAD98784.1"/>
    </source>
</evidence>
<accession>A0A8S5NX44</accession>
<proteinExistence type="predicted"/>
<dbReference type="EMBL" id="BK015267">
    <property type="protein sequence ID" value="DAD98784.1"/>
    <property type="molecule type" value="Genomic_DNA"/>
</dbReference>
<organism evidence="1">
    <name type="scientific">Siphoviridae sp. ctINK4</name>
    <dbReference type="NCBI Taxonomy" id="2825428"/>
    <lineage>
        <taxon>Viruses</taxon>
        <taxon>Duplodnaviria</taxon>
        <taxon>Heunggongvirae</taxon>
        <taxon>Uroviricota</taxon>
        <taxon>Caudoviricetes</taxon>
    </lineage>
</organism>
<protein>
    <submittedName>
        <fullName evidence="1">Nickel responsive regulator, ETHYLENE GLYCOL binding, regulatory domain, beta</fullName>
    </submittedName>
</protein>
<reference evidence="1" key="1">
    <citation type="journal article" date="2021" name="Proc. Natl. Acad. Sci. U.S.A.">
        <title>A Catalog of Tens of Thousands of Viruses from Human Metagenomes Reveals Hidden Associations with Chronic Diseases.</title>
        <authorList>
            <person name="Tisza M.J."/>
            <person name="Buck C.B."/>
        </authorList>
    </citation>
    <scope>NUCLEOTIDE SEQUENCE</scope>
    <source>
        <strain evidence="1">CtINK4</strain>
    </source>
</reference>